<feature type="signal peptide" evidence="1">
    <location>
        <begin position="1"/>
        <end position="22"/>
    </location>
</feature>
<dbReference type="STRING" id="933059.SAMN04488103_10816"/>
<gene>
    <name evidence="2" type="ORF">SAMN04488103_10816</name>
</gene>
<keyword evidence="3" id="KW-1185">Reference proteome</keyword>
<evidence type="ECO:0000313" key="3">
    <source>
        <dbReference type="Proteomes" id="UP000198761"/>
    </source>
</evidence>
<proteinExistence type="predicted"/>
<accession>A0A1H8JKA2</accession>
<dbReference type="EMBL" id="FOCE01000008">
    <property type="protein sequence ID" value="SEN80697.1"/>
    <property type="molecule type" value="Genomic_DNA"/>
</dbReference>
<organism evidence="2 3">
    <name type="scientific">Gemmobacter aquatilis</name>
    <dbReference type="NCBI Taxonomy" id="933059"/>
    <lineage>
        <taxon>Bacteria</taxon>
        <taxon>Pseudomonadati</taxon>
        <taxon>Pseudomonadota</taxon>
        <taxon>Alphaproteobacteria</taxon>
        <taxon>Rhodobacterales</taxon>
        <taxon>Paracoccaceae</taxon>
        <taxon>Gemmobacter</taxon>
    </lineage>
</organism>
<dbReference type="Proteomes" id="UP000198761">
    <property type="component" value="Unassembled WGS sequence"/>
</dbReference>
<evidence type="ECO:0000313" key="2">
    <source>
        <dbReference type="EMBL" id="SEN80697.1"/>
    </source>
</evidence>
<protein>
    <submittedName>
        <fullName evidence="2">Uncharacterized protein</fullName>
    </submittedName>
</protein>
<keyword evidence="1" id="KW-0732">Signal</keyword>
<name>A0A1H8JKA2_9RHOB</name>
<feature type="chain" id="PRO_5011440162" evidence="1">
    <location>
        <begin position="23"/>
        <end position="105"/>
    </location>
</feature>
<dbReference type="AlphaFoldDB" id="A0A1H8JKA2"/>
<reference evidence="2 3" key="1">
    <citation type="submission" date="2016-10" db="EMBL/GenBank/DDBJ databases">
        <authorList>
            <person name="de Groot N.N."/>
        </authorList>
    </citation>
    <scope>NUCLEOTIDE SEQUENCE [LARGE SCALE GENOMIC DNA]</scope>
    <source>
        <strain evidence="2 3">DSM 3857</strain>
    </source>
</reference>
<sequence>MALHKVLGILAVSALMAAPALAESLTLDVVNNSAADLTELYASPVGVDDWQANILTATVGAGTSGTVTISEAQGCDYDLRMVFADGDALEQTGNDLCAMASFTIQ</sequence>
<evidence type="ECO:0000256" key="1">
    <source>
        <dbReference type="SAM" id="SignalP"/>
    </source>
</evidence>
<dbReference type="RefSeq" id="WP_245749475.1">
    <property type="nucleotide sequence ID" value="NZ_FOCE01000008.1"/>
</dbReference>